<dbReference type="AlphaFoldDB" id="A0A8S9Z0B8"/>
<evidence type="ECO:0000313" key="1">
    <source>
        <dbReference type="EMBL" id="KAF7260839.1"/>
    </source>
</evidence>
<comment type="caution">
    <text evidence="1">The sequence shown here is derived from an EMBL/GenBank/DDBJ whole genome shotgun (WGS) entry which is preliminary data.</text>
</comment>
<sequence>MIEFNCIIKVLEYSNSNTILLHRTWYKEDAIVQISLPSMVENVGLNWRTWKVTLPTLKGEIICSVVLGRSKSDVLLPYQKIQ</sequence>
<gene>
    <name evidence="1" type="ORF">EG68_01965</name>
</gene>
<dbReference type="Proteomes" id="UP000822476">
    <property type="component" value="Unassembled WGS sequence"/>
</dbReference>
<name>A0A8S9Z0B8_9TREM</name>
<keyword evidence="2" id="KW-1185">Reference proteome</keyword>
<reference evidence="1" key="1">
    <citation type="submission" date="2019-07" db="EMBL/GenBank/DDBJ databases">
        <title>Annotation for the trematode Paragonimus miyazaki's.</title>
        <authorList>
            <person name="Choi Y.-J."/>
        </authorList>
    </citation>
    <scope>NUCLEOTIDE SEQUENCE</scope>
    <source>
        <strain evidence="1">Japan</strain>
    </source>
</reference>
<accession>A0A8S9Z0B8</accession>
<protein>
    <submittedName>
        <fullName evidence="1">Uncharacterized protein</fullName>
    </submittedName>
</protein>
<evidence type="ECO:0000313" key="2">
    <source>
        <dbReference type="Proteomes" id="UP000822476"/>
    </source>
</evidence>
<dbReference type="EMBL" id="JTDE01000589">
    <property type="protein sequence ID" value="KAF7260839.1"/>
    <property type="molecule type" value="Genomic_DNA"/>
</dbReference>
<organism evidence="1 2">
    <name type="scientific">Paragonimus skrjabini miyazakii</name>
    <dbReference type="NCBI Taxonomy" id="59628"/>
    <lineage>
        <taxon>Eukaryota</taxon>
        <taxon>Metazoa</taxon>
        <taxon>Spiralia</taxon>
        <taxon>Lophotrochozoa</taxon>
        <taxon>Platyhelminthes</taxon>
        <taxon>Trematoda</taxon>
        <taxon>Digenea</taxon>
        <taxon>Plagiorchiida</taxon>
        <taxon>Troglotremata</taxon>
        <taxon>Troglotrematidae</taxon>
        <taxon>Paragonimus</taxon>
    </lineage>
</organism>
<proteinExistence type="predicted"/>